<keyword evidence="1" id="KW-1133">Transmembrane helix</keyword>
<feature type="transmembrane region" description="Helical" evidence="1">
    <location>
        <begin position="145"/>
        <end position="166"/>
    </location>
</feature>
<organism evidence="2 3">
    <name type="scientific">Mucilaginibacter segetis</name>
    <dbReference type="NCBI Taxonomy" id="2793071"/>
    <lineage>
        <taxon>Bacteria</taxon>
        <taxon>Pseudomonadati</taxon>
        <taxon>Bacteroidota</taxon>
        <taxon>Sphingobacteriia</taxon>
        <taxon>Sphingobacteriales</taxon>
        <taxon>Sphingobacteriaceae</taxon>
        <taxon>Mucilaginibacter</taxon>
    </lineage>
</organism>
<keyword evidence="1" id="KW-0472">Membrane</keyword>
<feature type="transmembrane region" description="Helical" evidence="1">
    <location>
        <begin position="186"/>
        <end position="216"/>
    </location>
</feature>
<keyword evidence="1" id="KW-0812">Transmembrane</keyword>
<evidence type="ECO:0000256" key="1">
    <source>
        <dbReference type="SAM" id="Phobius"/>
    </source>
</evidence>
<feature type="transmembrane region" description="Helical" evidence="1">
    <location>
        <begin position="12"/>
        <end position="31"/>
    </location>
</feature>
<dbReference type="AlphaFoldDB" id="A0A934PQW3"/>
<gene>
    <name evidence="2" type="ORF">I5M19_07265</name>
</gene>
<name>A0A934PQW3_9SPHI</name>
<dbReference type="RefSeq" id="WP_200065539.1">
    <property type="nucleotide sequence ID" value="NZ_JAEHFW010000001.1"/>
</dbReference>
<dbReference type="Proteomes" id="UP000613193">
    <property type="component" value="Unassembled WGS sequence"/>
</dbReference>
<evidence type="ECO:0000313" key="2">
    <source>
        <dbReference type="EMBL" id="MBK0379099.1"/>
    </source>
</evidence>
<dbReference type="EMBL" id="JAEHFW010000001">
    <property type="protein sequence ID" value="MBK0379099.1"/>
    <property type="molecule type" value="Genomic_DNA"/>
</dbReference>
<accession>A0A934PQW3</accession>
<comment type="caution">
    <text evidence="2">The sequence shown here is derived from an EMBL/GenBank/DDBJ whole genome shotgun (WGS) entry which is preliminary data.</text>
</comment>
<feature type="transmembrane region" description="Helical" evidence="1">
    <location>
        <begin position="51"/>
        <end position="71"/>
    </location>
</feature>
<proteinExistence type="predicted"/>
<sequence>MRSLTPEQKLHYILRLAIAMCFIGHGAFGIITKQIWCNYFAVFGFDMKTSYILMPWVGVFDIFLGLTMLVYPIRAIAIWLVLWGAVTAFLRPLSGEPFAEFLERGGNFGAPLAFLILSGNTSTLRQLFARVEPPAKITAKTIEHLTLCLRVVVFSLLVGHGWLNLLSKKSLLAQYASLGFLYPARIAQYIGIIEVAGACIVIMRPFCKLLLVLFIWKVISELFYPRYEVFEWIERGGSYCSILALWFALQYTSSGINVRFWKRSIFNNIFLL</sequence>
<evidence type="ECO:0000313" key="3">
    <source>
        <dbReference type="Proteomes" id="UP000613193"/>
    </source>
</evidence>
<keyword evidence="3" id="KW-1185">Reference proteome</keyword>
<protein>
    <submittedName>
        <fullName evidence="2">Uncharacterized protein</fullName>
    </submittedName>
</protein>
<reference evidence="2" key="1">
    <citation type="submission" date="2020-12" db="EMBL/GenBank/DDBJ databases">
        <title>Bacterial novel species Mucilaginibacter sp. SD-g isolated from soil.</title>
        <authorList>
            <person name="Jung H.-Y."/>
        </authorList>
    </citation>
    <scope>NUCLEOTIDE SEQUENCE</scope>
    <source>
        <strain evidence="2">SD-g</strain>
    </source>
</reference>